<dbReference type="InterPro" id="IPR018062">
    <property type="entry name" value="HTH_AraC-typ_CS"/>
</dbReference>
<dbReference type="InterPro" id="IPR009057">
    <property type="entry name" value="Homeodomain-like_sf"/>
</dbReference>
<dbReference type="EMBL" id="JBEWSZ010000001">
    <property type="protein sequence ID" value="MET2829838.1"/>
    <property type="molecule type" value="Genomic_DNA"/>
</dbReference>
<keyword evidence="7" id="KW-1185">Reference proteome</keyword>
<evidence type="ECO:0000313" key="6">
    <source>
        <dbReference type="EMBL" id="MET2829838.1"/>
    </source>
</evidence>
<feature type="domain" description="HTH araC/xylS-type" evidence="5">
    <location>
        <begin position="234"/>
        <end position="333"/>
    </location>
</feature>
<evidence type="ECO:0000256" key="3">
    <source>
        <dbReference type="ARBA" id="ARBA00023163"/>
    </source>
</evidence>
<evidence type="ECO:0000256" key="2">
    <source>
        <dbReference type="ARBA" id="ARBA00023125"/>
    </source>
</evidence>
<gene>
    <name evidence="6" type="ORF">ABVQ20_22960</name>
</gene>
<evidence type="ECO:0000256" key="4">
    <source>
        <dbReference type="SAM" id="MobiDB-lite"/>
    </source>
</evidence>
<sequence>MIPEKSRFSEKIMLEQRDRASSGQPAEVAGIHETLKRAIDLDTFSAPSAEQFDLFRSWHEGVCEFEPVQEKFQSFPARQVAWNLGTITTVRLGLPGEGNRYRWRHLKRATIDNWYLFLPLSKDRSSGGKWKAGKPVMESLAEPFEYVAEDNGCVALMMPRSLPFIRSSRVEIREESSLFLVDFLLLLDRSLPDLRVADAPHIAAATTNLLAACLTLSRDHIVEARNAIDAVIVERASKMIAQKLNDPDLTPDRLCRDIGVSRSRLYRVFEPVGGVSNYIRRKRLLKTRDILADSSDGRPIWIVAEEWGFTDPSMYSRMFRKEFGITPKEARAEGWRGRSPALLQQSSPPHDKAHTLGNLLLQNSFGL</sequence>
<feature type="region of interest" description="Disordered" evidence="4">
    <location>
        <begin position="336"/>
        <end position="355"/>
    </location>
</feature>
<dbReference type="Pfam" id="PF12833">
    <property type="entry name" value="HTH_18"/>
    <property type="match status" value="1"/>
</dbReference>
<dbReference type="SMART" id="SM00342">
    <property type="entry name" value="HTH_ARAC"/>
    <property type="match status" value="1"/>
</dbReference>
<name>A0ABV2DJ77_9HYPH</name>
<dbReference type="PANTHER" id="PTHR46796">
    <property type="entry name" value="HTH-TYPE TRANSCRIPTIONAL ACTIVATOR RHAS-RELATED"/>
    <property type="match status" value="1"/>
</dbReference>
<organism evidence="6 7">
    <name type="scientific">Mesorhizobium shangrilense</name>
    <dbReference type="NCBI Taxonomy" id="460060"/>
    <lineage>
        <taxon>Bacteria</taxon>
        <taxon>Pseudomonadati</taxon>
        <taxon>Pseudomonadota</taxon>
        <taxon>Alphaproteobacteria</taxon>
        <taxon>Hyphomicrobiales</taxon>
        <taxon>Phyllobacteriaceae</taxon>
        <taxon>Mesorhizobium</taxon>
    </lineage>
</organism>
<dbReference type="InterPro" id="IPR018060">
    <property type="entry name" value="HTH_AraC"/>
</dbReference>
<dbReference type="InterPro" id="IPR050204">
    <property type="entry name" value="AraC_XylS_family_regulators"/>
</dbReference>
<keyword evidence="3" id="KW-0804">Transcription</keyword>
<keyword evidence="2" id="KW-0238">DNA-binding</keyword>
<protein>
    <submittedName>
        <fullName evidence="6">Helix-turn-helix domain-containing protein</fullName>
    </submittedName>
</protein>
<dbReference type="Proteomes" id="UP001548832">
    <property type="component" value="Unassembled WGS sequence"/>
</dbReference>
<dbReference type="PANTHER" id="PTHR46796:SF6">
    <property type="entry name" value="ARAC SUBFAMILY"/>
    <property type="match status" value="1"/>
</dbReference>
<proteinExistence type="predicted"/>
<evidence type="ECO:0000256" key="1">
    <source>
        <dbReference type="ARBA" id="ARBA00023015"/>
    </source>
</evidence>
<dbReference type="PROSITE" id="PS01124">
    <property type="entry name" value="HTH_ARAC_FAMILY_2"/>
    <property type="match status" value="1"/>
</dbReference>
<dbReference type="Gene3D" id="1.10.10.60">
    <property type="entry name" value="Homeodomain-like"/>
    <property type="match status" value="1"/>
</dbReference>
<dbReference type="RefSeq" id="WP_354461754.1">
    <property type="nucleotide sequence ID" value="NZ_JBEWSZ010000001.1"/>
</dbReference>
<evidence type="ECO:0000313" key="7">
    <source>
        <dbReference type="Proteomes" id="UP001548832"/>
    </source>
</evidence>
<comment type="caution">
    <text evidence="6">The sequence shown here is derived from an EMBL/GenBank/DDBJ whole genome shotgun (WGS) entry which is preliminary data.</text>
</comment>
<keyword evidence="1" id="KW-0805">Transcription regulation</keyword>
<accession>A0ABV2DJ77</accession>
<dbReference type="SUPFAM" id="SSF46689">
    <property type="entry name" value="Homeodomain-like"/>
    <property type="match status" value="1"/>
</dbReference>
<evidence type="ECO:0000259" key="5">
    <source>
        <dbReference type="PROSITE" id="PS01124"/>
    </source>
</evidence>
<dbReference type="PROSITE" id="PS00041">
    <property type="entry name" value="HTH_ARAC_FAMILY_1"/>
    <property type="match status" value="1"/>
</dbReference>
<reference evidence="6 7" key="1">
    <citation type="submission" date="2024-06" db="EMBL/GenBank/DDBJ databases">
        <authorList>
            <person name="Kim D.-U."/>
        </authorList>
    </citation>
    <scope>NUCLEOTIDE SEQUENCE [LARGE SCALE GENOMIC DNA]</scope>
    <source>
        <strain evidence="6 7">KACC15460</strain>
    </source>
</reference>